<dbReference type="InterPro" id="IPR001584">
    <property type="entry name" value="Integrase_cat-core"/>
</dbReference>
<evidence type="ECO:0000313" key="2">
    <source>
        <dbReference type="EMBL" id="KAG5313777.1"/>
    </source>
</evidence>
<dbReference type="GO" id="GO:0003676">
    <property type="term" value="F:nucleic acid binding"/>
    <property type="evidence" value="ECO:0007669"/>
    <property type="project" value="InterPro"/>
</dbReference>
<dbReference type="PANTHER" id="PTHR46585:SF1">
    <property type="entry name" value="CHROMO DOMAIN-CONTAINING PROTEIN"/>
    <property type="match status" value="1"/>
</dbReference>
<dbReference type="Gene3D" id="3.30.420.10">
    <property type="entry name" value="Ribonuclease H-like superfamily/Ribonuclease H"/>
    <property type="match status" value="1"/>
</dbReference>
<dbReference type="EMBL" id="JAANIA010002515">
    <property type="protein sequence ID" value="KAG5313777.1"/>
    <property type="molecule type" value="Genomic_DNA"/>
</dbReference>
<dbReference type="PROSITE" id="PS50994">
    <property type="entry name" value="INTEGRASE"/>
    <property type="match status" value="1"/>
</dbReference>
<dbReference type="Proteomes" id="UP000668214">
    <property type="component" value="Unassembled WGS sequence"/>
</dbReference>
<dbReference type="Pfam" id="PF00665">
    <property type="entry name" value="rve"/>
    <property type="match status" value="1"/>
</dbReference>
<sequence length="498" mass="57462">MKFVLQPLSIRVTNCDAKSRIMGGSVEKGKHGEMLPSTIRAIICGTSNCDKTNVLISLLESLNSVRFENVYVYLKSLQQPKYRYLENLFTSIDEISYFTFNNSDIVPPSKACLNSIFIIDDVACDKQDVKKIEKISSERRRLIEELHTPARRNFPQRRIIVRGYDDLWQADVVQMSPYSGFNRGHHYILIVIDVLGKYAWAVLLKSKGGSETANAITEIVRENRCPKNLQTDMGIEFYNADVQKILKKHDVNHYSTYSTLKASYELHRATHPDVYLVEKVVPPAIRGGEDRATRGCKIAIGATFRARWCRVCEWRVRDEISLIWQEIDAAFESRISTGAVINSNHIEPRRFLEDAKEIVFERVRDAVERHVVRAACHRAYSSIARRVPGTYDRESSYPYYTTVLNLANIEFKNLSRLVSSQISEKKNQNFSAIVIIFCFFFRCLHYFSTNEKLQSYVMDCEKINDSAIRLPSVDDKWLEFGNYCNKDRVPFIVYADLE</sequence>
<dbReference type="PANTHER" id="PTHR46585">
    <property type="entry name" value="INTEGRASE CORE DOMAIN CONTAINING PROTEIN"/>
    <property type="match status" value="1"/>
</dbReference>
<evidence type="ECO:0000313" key="3">
    <source>
        <dbReference type="Proteomes" id="UP000668214"/>
    </source>
</evidence>
<keyword evidence="3" id="KW-1185">Reference proteome</keyword>
<dbReference type="SUPFAM" id="SSF53098">
    <property type="entry name" value="Ribonuclease H-like"/>
    <property type="match status" value="1"/>
</dbReference>
<dbReference type="GO" id="GO:0015074">
    <property type="term" value="P:DNA integration"/>
    <property type="evidence" value="ECO:0007669"/>
    <property type="project" value="InterPro"/>
</dbReference>
<dbReference type="InterPro" id="IPR012337">
    <property type="entry name" value="RNaseH-like_sf"/>
</dbReference>
<proteinExistence type="predicted"/>
<feature type="non-terminal residue" evidence="2">
    <location>
        <position position="1"/>
    </location>
</feature>
<reference evidence="2" key="1">
    <citation type="submission" date="2020-02" db="EMBL/GenBank/DDBJ databases">
        <title>Relaxed selection underlies rapid genomic changes in the transitions from sociality to social parasitism in ants.</title>
        <authorList>
            <person name="Bi X."/>
        </authorList>
    </citation>
    <scope>NUCLEOTIDE SEQUENCE</scope>
    <source>
        <strain evidence="2">BGI-DK2014c</strain>
        <tissue evidence="2">Whole body</tissue>
    </source>
</reference>
<dbReference type="InterPro" id="IPR036397">
    <property type="entry name" value="RNaseH_sf"/>
</dbReference>
<gene>
    <name evidence="2" type="primary">F54h12.3_5</name>
    <name evidence="2" type="ORF">G6Z78_0010897</name>
</gene>
<protein>
    <submittedName>
        <fullName evidence="2">YMD3 protein</fullName>
    </submittedName>
</protein>
<accession>A0A836JNN7</accession>
<feature type="domain" description="Integrase catalytic" evidence="1">
    <location>
        <begin position="151"/>
        <end position="256"/>
    </location>
</feature>
<feature type="non-terminal residue" evidence="2">
    <location>
        <position position="498"/>
    </location>
</feature>
<organism evidence="2 3">
    <name type="scientific">Pseudoatta argentina</name>
    <dbReference type="NCBI Taxonomy" id="621737"/>
    <lineage>
        <taxon>Eukaryota</taxon>
        <taxon>Metazoa</taxon>
        <taxon>Ecdysozoa</taxon>
        <taxon>Arthropoda</taxon>
        <taxon>Hexapoda</taxon>
        <taxon>Insecta</taxon>
        <taxon>Pterygota</taxon>
        <taxon>Neoptera</taxon>
        <taxon>Endopterygota</taxon>
        <taxon>Hymenoptera</taxon>
        <taxon>Apocrita</taxon>
        <taxon>Aculeata</taxon>
        <taxon>Formicoidea</taxon>
        <taxon>Formicidae</taxon>
        <taxon>Myrmicinae</taxon>
        <taxon>Pseudoatta</taxon>
    </lineage>
</organism>
<dbReference type="AlphaFoldDB" id="A0A836JNN7"/>
<comment type="caution">
    <text evidence="2">The sequence shown here is derived from an EMBL/GenBank/DDBJ whole genome shotgun (WGS) entry which is preliminary data.</text>
</comment>
<evidence type="ECO:0000259" key="1">
    <source>
        <dbReference type="PROSITE" id="PS50994"/>
    </source>
</evidence>
<name>A0A836JNN7_9HYME</name>